<organism evidence="6 7">
    <name type="scientific">Pelagibaculum spongiae</name>
    <dbReference type="NCBI Taxonomy" id="2080658"/>
    <lineage>
        <taxon>Bacteria</taxon>
        <taxon>Pseudomonadati</taxon>
        <taxon>Pseudomonadota</taxon>
        <taxon>Gammaproteobacteria</taxon>
        <taxon>Oceanospirillales</taxon>
        <taxon>Pelagibaculum</taxon>
    </lineage>
</organism>
<feature type="transmembrane region" description="Helical" evidence="5">
    <location>
        <begin position="186"/>
        <end position="204"/>
    </location>
</feature>
<keyword evidence="4 5" id="KW-0472">Membrane</keyword>
<name>A0A2V1GUK1_9GAMM</name>
<sequence>MTDFWTFPGADVLLYLLLTLLAYLLGEQVYQKANRHPMAHPVITAMLVIIPTLVIFDTDYQDYFKSTELIHFFLGPATVALAVPLFTFRAEIRRNFMPILIACFAGGATAAASAVAIGYYLGADHASLMSLAPKSVTTPIAMGVAEKIGGLPSLAAGFVVLTGVFGGVVGIPILRRLKIRDQRAQGFALGVAAHGFGTATAFEISEKAGAWAGLALGLTGLFTALIIPFLVPLLLPA</sequence>
<feature type="transmembrane region" description="Helical" evidence="5">
    <location>
        <begin position="38"/>
        <end position="57"/>
    </location>
</feature>
<evidence type="ECO:0000313" key="7">
    <source>
        <dbReference type="Proteomes" id="UP000244906"/>
    </source>
</evidence>
<dbReference type="AlphaFoldDB" id="A0A2V1GUK1"/>
<feature type="transmembrane region" description="Helical" evidence="5">
    <location>
        <begin position="154"/>
        <end position="174"/>
    </location>
</feature>
<dbReference type="GO" id="GO:0016020">
    <property type="term" value="C:membrane"/>
    <property type="evidence" value="ECO:0007669"/>
    <property type="project" value="UniProtKB-SubCell"/>
</dbReference>
<proteinExistence type="predicted"/>
<evidence type="ECO:0000256" key="5">
    <source>
        <dbReference type="SAM" id="Phobius"/>
    </source>
</evidence>
<accession>A0A2V1GUK1</accession>
<gene>
    <name evidence="6" type="ORF">DC094_13665</name>
</gene>
<evidence type="ECO:0008006" key="8">
    <source>
        <dbReference type="Google" id="ProtNLM"/>
    </source>
</evidence>
<feature type="transmembrane region" description="Helical" evidence="5">
    <location>
        <begin position="99"/>
        <end position="121"/>
    </location>
</feature>
<keyword evidence="2 5" id="KW-0812">Transmembrane</keyword>
<evidence type="ECO:0000256" key="3">
    <source>
        <dbReference type="ARBA" id="ARBA00022989"/>
    </source>
</evidence>
<keyword evidence="3 5" id="KW-1133">Transmembrane helix</keyword>
<dbReference type="OrthoDB" id="9811701at2"/>
<feature type="transmembrane region" description="Helical" evidence="5">
    <location>
        <begin position="69"/>
        <end position="87"/>
    </location>
</feature>
<comment type="caution">
    <text evidence="6">The sequence shown here is derived from an EMBL/GenBank/DDBJ whole genome shotgun (WGS) entry which is preliminary data.</text>
</comment>
<keyword evidence="7" id="KW-1185">Reference proteome</keyword>
<feature type="transmembrane region" description="Helical" evidence="5">
    <location>
        <begin position="210"/>
        <end position="235"/>
    </location>
</feature>
<evidence type="ECO:0000313" key="6">
    <source>
        <dbReference type="EMBL" id="PVZ68327.1"/>
    </source>
</evidence>
<evidence type="ECO:0000256" key="2">
    <source>
        <dbReference type="ARBA" id="ARBA00022692"/>
    </source>
</evidence>
<dbReference type="PANTHER" id="PTHR30249">
    <property type="entry name" value="PUTATIVE SEROTONIN TRANSPORTER"/>
    <property type="match status" value="1"/>
</dbReference>
<evidence type="ECO:0000256" key="1">
    <source>
        <dbReference type="ARBA" id="ARBA00004141"/>
    </source>
</evidence>
<feature type="transmembrane region" description="Helical" evidence="5">
    <location>
        <begin position="6"/>
        <end position="26"/>
    </location>
</feature>
<dbReference type="EMBL" id="QDDL01000005">
    <property type="protein sequence ID" value="PVZ68327.1"/>
    <property type="molecule type" value="Genomic_DNA"/>
</dbReference>
<comment type="subcellular location">
    <subcellularLocation>
        <location evidence="1">Membrane</location>
        <topology evidence="1">Multi-pass membrane protein</topology>
    </subcellularLocation>
</comment>
<dbReference type="RefSeq" id="WP_116687653.1">
    <property type="nucleotide sequence ID" value="NZ_CAWNYD010000005.1"/>
</dbReference>
<dbReference type="PANTHER" id="PTHR30249:SF0">
    <property type="entry name" value="PLASTIDAL GLYCOLATE_GLYCERATE TRANSLOCATOR 1, CHLOROPLASTIC"/>
    <property type="match status" value="1"/>
</dbReference>
<evidence type="ECO:0000256" key="4">
    <source>
        <dbReference type="ARBA" id="ARBA00023136"/>
    </source>
</evidence>
<dbReference type="InterPro" id="IPR007300">
    <property type="entry name" value="CidB/LrgB"/>
</dbReference>
<dbReference type="Pfam" id="PF04172">
    <property type="entry name" value="LrgB"/>
    <property type="match status" value="1"/>
</dbReference>
<dbReference type="Proteomes" id="UP000244906">
    <property type="component" value="Unassembled WGS sequence"/>
</dbReference>
<reference evidence="6 7" key="1">
    <citation type="submission" date="2018-04" db="EMBL/GenBank/DDBJ databases">
        <title>Thalassorhabdus spongiae gen. nov., sp. nov., isolated from a marine sponge in South-West Iceland.</title>
        <authorList>
            <person name="Knobloch S."/>
            <person name="Daussin A."/>
            <person name="Johannsson R."/>
            <person name="Marteinsson V.T."/>
        </authorList>
    </citation>
    <scope>NUCLEOTIDE SEQUENCE [LARGE SCALE GENOMIC DNA]</scope>
    <source>
        <strain evidence="6 7">Hp12</strain>
    </source>
</reference>
<protein>
    <recommendedName>
        <fullName evidence="8">CidB/LrgB family autolysis modulator</fullName>
    </recommendedName>
</protein>